<reference evidence="1 2" key="1">
    <citation type="submission" date="2024-02" db="EMBL/GenBank/DDBJ databases">
        <authorList>
            <person name="Chen Y."/>
            <person name="Shah S."/>
            <person name="Dougan E. K."/>
            <person name="Thang M."/>
            <person name="Chan C."/>
        </authorList>
    </citation>
    <scope>NUCLEOTIDE SEQUENCE [LARGE SCALE GENOMIC DNA]</scope>
</reference>
<keyword evidence="2" id="KW-1185">Reference proteome</keyword>
<comment type="caution">
    <text evidence="1">The sequence shown here is derived from an EMBL/GenBank/DDBJ whole genome shotgun (WGS) entry which is preliminary data.</text>
</comment>
<gene>
    <name evidence="1" type="ORF">SCF082_LOCUS40649</name>
</gene>
<organism evidence="1 2">
    <name type="scientific">Durusdinium trenchii</name>
    <dbReference type="NCBI Taxonomy" id="1381693"/>
    <lineage>
        <taxon>Eukaryota</taxon>
        <taxon>Sar</taxon>
        <taxon>Alveolata</taxon>
        <taxon>Dinophyceae</taxon>
        <taxon>Suessiales</taxon>
        <taxon>Symbiodiniaceae</taxon>
        <taxon>Durusdinium</taxon>
    </lineage>
</organism>
<dbReference type="Proteomes" id="UP001642464">
    <property type="component" value="Unassembled WGS sequence"/>
</dbReference>
<sequence length="187" mass="20541">MKALRAKTGNELIHLHAVQAGVPDFSEAIVKASTYLPASMVATGCKYEKTRLLVFKPDNYENFRAMEFVDLSEEDLDYWNNDLTKALSTLPSTDTMFFPFGTYKLDMMIPMVLVSCKDYGSDVAKLGPGVAANSLPAKASEGEVGYDITSKVLSDPRGAFLSQQSFMDAMKAPRPWASTSSFLRLGI</sequence>
<evidence type="ECO:0000313" key="2">
    <source>
        <dbReference type="Proteomes" id="UP001642464"/>
    </source>
</evidence>
<protein>
    <submittedName>
        <fullName evidence="1">Uncharacterized protein</fullName>
    </submittedName>
</protein>
<proteinExistence type="predicted"/>
<accession>A0ABP0QFN5</accession>
<name>A0ABP0QFN5_9DINO</name>
<evidence type="ECO:0000313" key="1">
    <source>
        <dbReference type="EMBL" id="CAK9085841.1"/>
    </source>
</evidence>
<dbReference type="EMBL" id="CAXAMM010039351">
    <property type="protein sequence ID" value="CAK9085841.1"/>
    <property type="molecule type" value="Genomic_DNA"/>
</dbReference>